<dbReference type="EMBL" id="JAAWWK010000003">
    <property type="protein sequence ID" value="NKI17958.1"/>
    <property type="molecule type" value="Genomic_DNA"/>
</dbReference>
<dbReference type="RefSeq" id="WP_168450477.1">
    <property type="nucleotide sequence ID" value="NZ_JAAWWK010000003.1"/>
</dbReference>
<reference evidence="2 3" key="1">
    <citation type="submission" date="2020-04" db="EMBL/GenBank/DDBJ databases">
        <authorList>
            <person name="Yoon J."/>
        </authorList>
    </citation>
    <scope>NUCLEOTIDE SEQUENCE [LARGE SCALE GENOMIC DNA]</scope>
    <source>
        <strain evidence="2 3">KMU-166</strain>
    </source>
</reference>
<evidence type="ECO:0000313" key="3">
    <source>
        <dbReference type="Proteomes" id="UP000765845"/>
    </source>
</evidence>
<feature type="compositionally biased region" description="Basic and acidic residues" evidence="1">
    <location>
        <begin position="94"/>
        <end position="110"/>
    </location>
</feature>
<feature type="compositionally biased region" description="Low complexity" evidence="1">
    <location>
        <begin position="111"/>
        <end position="124"/>
    </location>
</feature>
<sequence>MKVSLNVVFATLLVIIVAGFEYWQYQDAQTHRETLNKQLIELHGRIEAVDARLSNTRAQIQRMEESSLSGVIEGANQALISGWSEMLESVERELEAAREKFHSSRKKADPADPQQADPQPSAPSRSNGQGPL</sequence>
<gene>
    <name evidence="2" type="ORF">HCU74_11125</name>
</gene>
<organism evidence="2 3">
    <name type="scientific">Spongiibacter thalassae</name>
    <dbReference type="NCBI Taxonomy" id="2721624"/>
    <lineage>
        <taxon>Bacteria</taxon>
        <taxon>Pseudomonadati</taxon>
        <taxon>Pseudomonadota</taxon>
        <taxon>Gammaproteobacteria</taxon>
        <taxon>Cellvibrionales</taxon>
        <taxon>Spongiibacteraceae</taxon>
        <taxon>Spongiibacter</taxon>
    </lineage>
</organism>
<protein>
    <submittedName>
        <fullName evidence="2">Uncharacterized protein</fullName>
    </submittedName>
</protein>
<comment type="caution">
    <text evidence="2">The sequence shown here is derived from an EMBL/GenBank/DDBJ whole genome shotgun (WGS) entry which is preliminary data.</text>
</comment>
<keyword evidence="3" id="KW-1185">Reference proteome</keyword>
<proteinExistence type="predicted"/>
<evidence type="ECO:0000256" key="1">
    <source>
        <dbReference type="SAM" id="MobiDB-lite"/>
    </source>
</evidence>
<name>A0ABX1GHQ7_9GAMM</name>
<accession>A0ABX1GHQ7</accession>
<evidence type="ECO:0000313" key="2">
    <source>
        <dbReference type="EMBL" id="NKI17958.1"/>
    </source>
</evidence>
<feature type="region of interest" description="Disordered" evidence="1">
    <location>
        <begin position="94"/>
        <end position="132"/>
    </location>
</feature>
<dbReference type="Proteomes" id="UP000765845">
    <property type="component" value="Unassembled WGS sequence"/>
</dbReference>